<dbReference type="PROSITE" id="PS51746">
    <property type="entry name" value="PPM_2"/>
    <property type="match status" value="1"/>
</dbReference>
<dbReference type="AlphaFoldDB" id="A0A1E5VFD1"/>
<keyword evidence="3" id="KW-0479">Metal-binding</keyword>
<evidence type="ECO:0000256" key="1">
    <source>
        <dbReference type="ARBA" id="ARBA00047761"/>
    </source>
</evidence>
<feature type="domain" description="PPM-type phosphatase" evidence="4">
    <location>
        <begin position="1"/>
        <end position="204"/>
    </location>
</feature>
<dbReference type="SUPFAM" id="SSF81606">
    <property type="entry name" value="PP2C-like"/>
    <property type="match status" value="1"/>
</dbReference>
<dbReference type="InterPro" id="IPR036457">
    <property type="entry name" value="PPM-type-like_dom_sf"/>
</dbReference>
<comment type="cofactor">
    <cofactor evidence="3">
        <name>Mn(2+)</name>
        <dbReference type="ChEBI" id="CHEBI:29035"/>
    </cofactor>
</comment>
<evidence type="ECO:0000256" key="2">
    <source>
        <dbReference type="ARBA" id="ARBA00048336"/>
    </source>
</evidence>
<dbReference type="PANTHER" id="PTHR12320:SF74">
    <property type="entry name" value="PROTEIN PHOSPHATASE"/>
    <property type="match status" value="1"/>
</dbReference>
<dbReference type="GO" id="GO:0004722">
    <property type="term" value="F:protein serine/threonine phosphatase activity"/>
    <property type="evidence" value="ECO:0007669"/>
    <property type="project" value="UniProtKB-EC"/>
</dbReference>
<evidence type="ECO:0000259" key="4">
    <source>
        <dbReference type="PROSITE" id="PS51746"/>
    </source>
</evidence>
<dbReference type="InterPro" id="IPR039123">
    <property type="entry name" value="PPTC7"/>
</dbReference>
<dbReference type="PANTHER" id="PTHR12320">
    <property type="entry name" value="PROTEIN PHOSPHATASE 2C"/>
    <property type="match status" value="1"/>
</dbReference>
<comment type="catalytic activity">
    <reaction evidence="2 3">
        <text>O-phospho-L-threonyl-[protein] + H2O = L-threonyl-[protein] + phosphate</text>
        <dbReference type="Rhea" id="RHEA:47004"/>
        <dbReference type="Rhea" id="RHEA-COMP:11060"/>
        <dbReference type="Rhea" id="RHEA-COMP:11605"/>
        <dbReference type="ChEBI" id="CHEBI:15377"/>
        <dbReference type="ChEBI" id="CHEBI:30013"/>
        <dbReference type="ChEBI" id="CHEBI:43474"/>
        <dbReference type="ChEBI" id="CHEBI:61977"/>
        <dbReference type="EC" id="3.1.3.16"/>
    </reaction>
</comment>
<organism evidence="5 6">
    <name type="scientific">Dichanthelium oligosanthes</name>
    <dbReference type="NCBI Taxonomy" id="888268"/>
    <lineage>
        <taxon>Eukaryota</taxon>
        <taxon>Viridiplantae</taxon>
        <taxon>Streptophyta</taxon>
        <taxon>Embryophyta</taxon>
        <taxon>Tracheophyta</taxon>
        <taxon>Spermatophyta</taxon>
        <taxon>Magnoliopsida</taxon>
        <taxon>Liliopsida</taxon>
        <taxon>Poales</taxon>
        <taxon>Poaceae</taxon>
        <taxon>PACMAD clade</taxon>
        <taxon>Panicoideae</taxon>
        <taxon>Panicodae</taxon>
        <taxon>Paniceae</taxon>
        <taxon>Dichantheliinae</taxon>
        <taxon>Dichanthelium</taxon>
    </lineage>
</organism>
<dbReference type="Proteomes" id="UP000095767">
    <property type="component" value="Unassembled WGS sequence"/>
</dbReference>
<evidence type="ECO:0000313" key="6">
    <source>
        <dbReference type="Proteomes" id="UP000095767"/>
    </source>
</evidence>
<dbReference type="EMBL" id="LWDX02041591">
    <property type="protein sequence ID" value="OEL23811.1"/>
    <property type="molecule type" value="Genomic_DNA"/>
</dbReference>
<dbReference type="InterPro" id="IPR001932">
    <property type="entry name" value="PPM-type_phosphatase-like_dom"/>
</dbReference>
<dbReference type="GO" id="GO:0046872">
    <property type="term" value="F:metal ion binding"/>
    <property type="evidence" value="ECO:0007669"/>
    <property type="project" value="UniProtKB-UniRule"/>
</dbReference>
<protein>
    <recommendedName>
        <fullName evidence="3">Protein phosphatase</fullName>
        <ecNumber evidence="3">3.1.3.16</ecNumber>
    </recommendedName>
</protein>
<sequence length="209" mass="22568">MRNASAEVAGMEPGAPPVCPYALLRRVYEKTTASRAPGASTVIILSLAGNALRWAYIGDSAFPVLRDGRVVFFSEPQQDLSPKSKQKLIQFRHDKKRRDCPAARWKLVFSFNDPPFQLSAKGGDHVTDARTYADASRAAVAVRAGDVVVVGTDGLFNNMPQEQLDGAVRVGSRLGFSPKNMADIVAGVAYKIKADDITVLVAFVVQSDS</sequence>
<dbReference type="EC" id="3.1.3.16" evidence="3"/>
<accession>A0A1E5VFD1</accession>
<dbReference type="STRING" id="888268.A0A1E5VFD1"/>
<dbReference type="Gene3D" id="3.60.40.10">
    <property type="entry name" value="PPM-type phosphatase domain"/>
    <property type="match status" value="1"/>
</dbReference>
<evidence type="ECO:0000313" key="5">
    <source>
        <dbReference type="EMBL" id="OEL23811.1"/>
    </source>
</evidence>
<proteinExistence type="inferred from homology"/>
<comment type="cofactor">
    <cofactor evidence="3">
        <name>Mg(2+)</name>
        <dbReference type="ChEBI" id="CHEBI:18420"/>
    </cofactor>
</comment>
<keyword evidence="3" id="KW-0378">Hydrolase</keyword>
<gene>
    <name evidence="5" type="ORF">BAE44_0015169</name>
</gene>
<comment type="similarity">
    <text evidence="3">Belongs to the PP2C family.</text>
</comment>
<comment type="catalytic activity">
    <reaction evidence="1 3">
        <text>O-phospho-L-seryl-[protein] + H2O = L-seryl-[protein] + phosphate</text>
        <dbReference type="Rhea" id="RHEA:20629"/>
        <dbReference type="Rhea" id="RHEA-COMP:9863"/>
        <dbReference type="Rhea" id="RHEA-COMP:11604"/>
        <dbReference type="ChEBI" id="CHEBI:15377"/>
        <dbReference type="ChEBI" id="CHEBI:29999"/>
        <dbReference type="ChEBI" id="CHEBI:43474"/>
        <dbReference type="ChEBI" id="CHEBI:83421"/>
        <dbReference type="EC" id="3.1.3.16"/>
    </reaction>
</comment>
<keyword evidence="3" id="KW-0904">Protein phosphatase</keyword>
<reference evidence="5 6" key="1">
    <citation type="submission" date="2016-09" db="EMBL/GenBank/DDBJ databases">
        <title>The draft genome of Dichanthelium oligosanthes: A C3 panicoid grass species.</title>
        <authorList>
            <person name="Studer A.J."/>
            <person name="Schnable J.C."/>
            <person name="Brutnell T.P."/>
        </authorList>
    </citation>
    <scope>NUCLEOTIDE SEQUENCE [LARGE SCALE GENOMIC DNA]</scope>
    <source>
        <strain evidence="6">cv. Kellogg 1175</strain>
        <tissue evidence="5">Leaf</tissue>
    </source>
</reference>
<name>A0A1E5VFD1_9POAL</name>
<keyword evidence="3" id="KW-0464">Manganese</keyword>
<dbReference type="OrthoDB" id="681748at2759"/>
<keyword evidence="6" id="KW-1185">Reference proteome</keyword>
<keyword evidence="3" id="KW-0460">Magnesium</keyword>
<comment type="caution">
    <text evidence="5">The sequence shown here is derived from an EMBL/GenBank/DDBJ whole genome shotgun (WGS) entry which is preliminary data.</text>
</comment>
<evidence type="ECO:0000256" key="3">
    <source>
        <dbReference type="RuleBase" id="RU366020"/>
    </source>
</evidence>